<accession>A0A7K5YYC8</accession>
<name>A0A7K5YYC8_9AVES</name>
<dbReference type="Proteomes" id="UP000522270">
    <property type="component" value="Unassembled WGS sequence"/>
</dbReference>
<keyword evidence="2" id="KW-0202">Cytokine</keyword>
<proteinExistence type="predicted"/>
<dbReference type="PANTHER" id="PTHR12015">
    <property type="entry name" value="SMALL INDUCIBLE CYTOKINE A"/>
    <property type="match status" value="1"/>
</dbReference>
<gene>
    <name evidence="6" type="primary">Ccl3_1</name>
    <name evidence="6" type="ORF">PTEBUR_R14961</name>
</gene>
<organism evidence="6 7">
    <name type="scientific">Pterocles burchelli</name>
    <dbReference type="NCBI Taxonomy" id="2585816"/>
    <lineage>
        <taxon>Eukaryota</taxon>
        <taxon>Metazoa</taxon>
        <taxon>Chordata</taxon>
        <taxon>Craniata</taxon>
        <taxon>Vertebrata</taxon>
        <taxon>Euteleostomi</taxon>
        <taxon>Archelosauria</taxon>
        <taxon>Archosauria</taxon>
        <taxon>Dinosauria</taxon>
        <taxon>Saurischia</taxon>
        <taxon>Theropoda</taxon>
        <taxon>Coelurosauria</taxon>
        <taxon>Aves</taxon>
        <taxon>Neognathae</taxon>
        <taxon>Neoaves</taxon>
        <taxon>Columbimorphae</taxon>
        <taxon>Pterocliformes</taxon>
        <taxon>Pteroclidae</taxon>
        <taxon>Pterocles</taxon>
    </lineage>
</organism>
<dbReference type="Gene3D" id="2.40.50.40">
    <property type="match status" value="1"/>
</dbReference>
<keyword evidence="3" id="KW-0964">Secreted</keyword>
<comment type="caution">
    <text evidence="6">The sequence shown here is derived from an EMBL/GenBank/DDBJ whole genome shotgun (WGS) entry which is preliminary data.</text>
</comment>
<evidence type="ECO:0000256" key="4">
    <source>
        <dbReference type="ARBA" id="ARBA00022729"/>
    </source>
</evidence>
<evidence type="ECO:0000313" key="6">
    <source>
        <dbReference type="EMBL" id="NWU70374.1"/>
    </source>
</evidence>
<dbReference type="AlphaFoldDB" id="A0A7K5YYC8"/>
<dbReference type="OrthoDB" id="9892424at2759"/>
<feature type="domain" description="Chemokine interleukin-8-like" evidence="5">
    <location>
        <begin position="5"/>
        <end position="61"/>
    </location>
</feature>
<keyword evidence="4" id="KW-0732">Signal</keyword>
<dbReference type="GO" id="GO:0005615">
    <property type="term" value="C:extracellular space"/>
    <property type="evidence" value="ECO:0007669"/>
    <property type="project" value="UniProtKB-KW"/>
</dbReference>
<reference evidence="6 7" key="1">
    <citation type="submission" date="2019-09" db="EMBL/GenBank/DDBJ databases">
        <title>Bird 10,000 Genomes (B10K) Project - Family phase.</title>
        <authorList>
            <person name="Zhang G."/>
        </authorList>
    </citation>
    <scope>NUCLEOTIDE SEQUENCE [LARGE SCALE GENOMIC DNA]</scope>
    <source>
        <strain evidence="6">B10K-DU-027-49</strain>
        <tissue evidence="6">Muscle</tissue>
    </source>
</reference>
<dbReference type="GO" id="GO:0008009">
    <property type="term" value="F:chemokine activity"/>
    <property type="evidence" value="ECO:0007669"/>
    <property type="project" value="InterPro"/>
</dbReference>
<feature type="non-terminal residue" evidence="6">
    <location>
        <position position="1"/>
    </location>
</feature>
<comment type="subcellular location">
    <subcellularLocation>
        <location evidence="1">Secreted</location>
    </subcellularLocation>
</comment>
<dbReference type="GO" id="GO:0006955">
    <property type="term" value="P:immune response"/>
    <property type="evidence" value="ECO:0007669"/>
    <property type="project" value="InterPro"/>
</dbReference>
<sequence length="65" mass="7503">AHHSPTECCFKYAQRAVRHPQSFYETPSDCSLPAVVLMAANNTKICADPKERWVKRAMKKLQRKK</sequence>
<evidence type="ECO:0000313" key="7">
    <source>
        <dbReference type="Proteomes" id="UP000522270"/>
    </source>
</evidence>
<feature type="non-terminal residue" evidence="6">
    <location>
        <position position="65"/>
    </location>
</feature>
<evidence type="ECO:0000259" key="5">
    <source>
        <dbReference type="SMART" id="SM00199"/>
    </source>
</evidence>
<evidence type="ECO:0000256" key="1">
    <source>
        <dbReference type="ARBA" id="ARBA00004613"/>
    </source>
</evidence>
<keyword evidence="7" id="KW-1185">Reference proteome</keyword>
<dbReference type="SUPFAM" id="SSF54117">
    <property type="entry name" value="Interleukin 8-like chemokines"/>
    <property type="match status" value="1"/>
</dbReference>
<dbReference type="CDD" id="cd00272">
    <property type="entry name" value="Chemokine_CC"/>
    <property type="match status" value="1"/>
</dbReference>
<protein>
    <submittedName>
        <fullName evidence="6">CCL3 protein</fullName>
    </submittedName>
</protein>
<dbReference type="EMBL" id="VYZE01001160">
    <property type="protein sequence ID" value="NWU70374.1"/>
    <property type="molecule type" value="Genomic_DNA"/>
</dbReference>
<dbReference type="InterPro" id="IPR039809">
    <property type="entry name" value="Chemokine_b/g/d"/>
</dbReference>
<dbReference type="InterPro" id="IPR001811">
    <property type="entry name" value="Chemokine_IL8-like_dom"/>
</dbReference>
<dbReference type="InterPro" id="IPR036048">
    <property type="entry name" value="Interleukin_8-like_sf"/>
</dbReference>
<dbReference type="SMART" id="SM00199">
    <property type="entry name" value="SCY"/>
    <property type="match status" value="1"/>
</dbReference>
<dbReference type="PANTHER" id="PTHR12015:SF183">
    <property type="entry name" value="C-C MOTIF CHEMOKINE 3"/>
    <property type="match status" value="1"/>
</dbReference>
<evidence type="ECO:0000256" key="3">
    <source>
        <dbReference type="ARBA" id="ARBA00022525"/>
    </source>
</evidence>
<evidence type="ECO:0000256" key="2">
    <source>
        <dbReference type="ARBA" id="ARBA00022514"/>
    </source>
</evidence>
<dbReference type="Pfam" id="PF00048">
    <property type="entry name" value="IL8"/>
    <property type="match status" value="1"/>
</dbReference>